<feature type="chain" id="PRO_5045037407" evidence="1">
    <location>
        <begin position="18"/>
        <end position="128"/>
    </location>
</feature>
<name>A0ABM7XZK5_9PROT</name>
<protein>
    <submittedName>
        <fullName evidence="2">Uncharacterized protein</fullName>
    </submittedName>
</protein>
<accession>A0ABM7XZK5</accession>
<sequence>MVRWIAVFVLLPVLASAQEAFQLPSGNIHCAVHDGSLRCDVLNFTYQRPPRPRSCDLDFGGAVEMRAQGAAALICHGDTVANPMAPVLGYGQAWQGRGMTCTATPQALRCVNADGRGFEMARSRLLLF</sequence>
<dbReference type="Proteomes" id="UP000831327">
    <property type="component" value="Chromosome"/>
</dbReference>
<feature type="signal peptide" evidence="1">
    <location>
        <begin position="1"/>
        <end position="17"/>
    </location>
</feature>
<reference evidence="2 3" key="1">
    <citation type="journal article" date="2016" name="Microbes Environ.">
        <title>Phylogenetically diverse aerobic anoxygenic phototrophic bacteria isolated from epilithic biofilms in Tama river, Japan.</title>
        <authorList>
            <person name="Hirose S."/>
            <person name="Matsuura K."/>
            <person name="Haruta S."/>
        </authorList>
    </citation>
    <scope>NUCLEOTIDE SEQUENCE [LARGE SCALE GENOMIC DNA]</scope>
    <source>
        <strain evidence="2 3">S08</strain>
    </source>
</reference>
<evidence type="ECO:0000313" key="3">
    <source>
        <dbReference type="Proteomes" id="UP000831327"/>
    </source>
</evidence>
<keyword evidence="3" id="KW-1185">Reference proteome</keyword>
<proteinExistence type="predicted"/>
<dbReference type="Pfam" id="PF20341">
    <property type="entry name" value="DUF6636"/>
    <property type="match status" value="1"/>
</dbReference>
<organism evidence="2 3">
    <name type="scientific">Roseomonas fluvialis</name>
    <dbReference type="NCBI Taxonomy" id="1750527"/>
    <lineage>
        <taxon>Bacteria</taxon>
        <taxon>Pseudomonadati</taxon>
        <taxon>Pseudomonadota</taxon>
        <taxon>Alphaproteobacteria</taxon>
        <taxon>Acetobacterales</taxon>
        <taxon>Roseomonadaceae</taxon>
        <taxon>Roseomonas</taxon>
    </lineage>
</organism>
<dbReference type="EMBL" id="AP025637">
    <property type="protein sequence ID" value="BDG70918.1"/>
    <property type="molecule type" value="Genomic_DNA"/>
</dbReference>
<dbReference type="RefSeq" id="WP_244458224.1">
    <property type="nucleotide sequence ID" value="NZ_AP025637.1"/>
</dbReference>
<evidence type="ECO:0000256" key="1">
    <source>
        <dbReference type="SAM" id="SignalP"/>
    </source>
</evidence>
<evidence type="ECO:0000313" key="2">
    <source>
        <dbReference type="EMBL" id="BDG70918.1"/>
    </source>
</evidence>
<keyword evidence="1" id="KW-0732">Signal</keyword>
<gene>
    <name evidence="2" type="ORF">Rmf_08470</name>
</gene>
<dbReference type="InterPro" id="IPR046576">
    <property type="entry name" value="DUF6636"/>
</dbReference>